<dbReference type="HOGENOM" id="CLU_3045252_0_0_5"/>
<accession>A0A089QEW5</accession>
<keyword evidence="3" id="KW-1185">Reference proteome</keyword>
<evidence type="ECO:0000313" key="2">
    <source>
        <dbReference type="EMBL" id="AIQ93144.1"/>
    </source>
</evidence>
<evidence type="ECO:0000256" key="1">
    <source>
        <dbReference type="SAM" id="MobiDB-lite"/>
    </source>
</evidence>
<protein>
    <submittedName>
        <fullName evidence="2">Protein of unassigned function</fullName>
    </submittedName>
</protein>
<organism evidence="2 3">
    <name type="scientific">Methylobacterium oryzae CBMB20</name>
    <dbReference type="NCBI Taxonomy" id="693986"/>
    <lineage>
        <taxon>Bacteria</taxon>
        <taxon>Pseudomonadati</taxon>
        <taxon>Pseudomonadota</taxon>
        <taxon>Alphaproteobacteria</taxon>
        <taxon>Hyphomicrobiales</taxon>
        <taxon>Methylobacteriaceae</taxon>
        <taxon>Methylobacterium</taxon>
    </lineage>
</organism>
<dbReference type="STRING" id="693986.MOC_5389"/>
<feature type="region of interest" description="Disordered" evidence="1">
    <location>
        <begin position="33"/>
        <end position="54"/>
    </location>
</feature>
<reference evidence="2 3" key="1">
    <citation type="journal article" date="2014" name="PLoS ONE">
        <title>Genome Information of Methylobacterium oryzae, a Plant-Probiotic Methylotroph in the Phyllosphere.</title>
        <authorList>
            <person name="Kwak M.J."/>
            <person name="Jeong H."/>
            <person name="Madhaiyan M."/>
            <person name="Lee Y."/>
            <person name="Sa T.M."/>
            <person name="Oh T.K."/>
            <person name="Kim J.F."/>
        </authorList>
    </citation>
    <scope>NUCLEOTIDE SEQUENCE [LARGE SCALE GENOMIC DNA]</scope>
    <source>
        <strain evidence="2 3">CBMB20</strain>
    </source>
</reference>
<proteinExistence type="predicted"/>
<dbReference type="EMBL" id="CP003811">
    <property type="protein sequence ID" value="AIQ93144.1"/>
    <property type="molecule type" value="Genomic_DNA"/>
</dbReference>
<dbReference type="KEGG" id="mor:MOC_5389"/>
<evidence type="ECO:0000313" key="3">
    <source>
        <dbReference type="Proteomes" id="UP000029492"/>
    </source>
</evidence>
<name>A0A089QEW5_9HYPH</name>
<sequence length="54" mass="5896">MILEQRSWNAKLSAGSGRSLRAGYRTDEMSKATMPSTYAVDPSMDGSPASRRDT</sequence>
<dbReference type="AlphaFoldDB" id="A0A089QEW5"/>
<dbReference type="Proteomes" id="UP000029492">
    <property type="component" value="Chromosome"/>
</dbReference>
<gene>
    <name evidence="2" type="ORF">MOC_5389</name>
</gene>